<dbReference type="InterPro" id="IPR004107">
    <property type="entry name" value="Integrase_SAM-like_N"/>
</dbReference>
<dbReference type="PANTHER" id="PTHR30349:SF77">
    <property type="entry name" value="TYROSINE RECOMBINASE XERC"/>
    <property type="match status" value="1"/>
</dbReference>
<evidence type="ECO:0000256" key="3">
    <source>
        <dbReference type="ARBA" id="ARBA00022490"/>
    </source>
</evidence>
<evidence type="ECO:0000256" key="10">
    <source>
        <dbReference type="HAMAP-Rule" id="MF_01808"/>
    </source>
</evidence>
<dbReference type="STRING" id="1122189.SAMN02745165_03169"/>
<comment type="function">
    <text evidence="10">Site-specific tyrosine recombinase, which acts by catalyzing the cutting and rejoining of the recombining DNA molecules. The XerC-XerD complex is essential to convert dimers of the bacterial chromosome into monomers to permit their segregation at cell division. It also contributes to the segregational stability of plasmids.</text>
</comment>
<dbReference type="GO" id="GO:0003677">
    <property type="term" value="F:DNA binding"/>
    <property type="evidence" value="ECO:0007669"/>
    <property type="project" value="UniProtKB-UniRule"/>
</dbReference>
<name>A0A1M6M588_MALRU</name>
<dbReference type="InterPro" id="IPR010998">
    <property type="entry name" value="Integrase_recombinase_N"/>
</dbReference>
<organism evidence="14 15">
    <name type="scientific">Malonomonas rubra DSM 5091</name>
    <dbReference type="NCBI Taxonomy" id="1122189"/>
    <lineage>
        <taxon>Bacteria</taxon>
        <taxon>Pseudomonadati</taxon>
        <taxon>Thermodesulfobacteriota</taxon>
        <taxon>Desulfuromonadia</taxon>
        <taxon>Desulfuromonadales</taxon>
        <taxon>Geopsychrobacteraceae</taxon>
        <taxon>Malonomonas</taxon>
    </lineage>
</organism>
<evidence type="ECO:0000313" key="15">
    <source>
        <dbReference type="Proteomes" id="UP000184171"/>
    </source>
</evidence>
<keyword evidence="15" id="KW-1185">Reference proteome</keyword>
<evidence type="ECO:0000256" key="2">
    <source>
        <dbReference type="ARBA" id="ARBA00006657"/>
    </source>
</evidence>
<feature type="active site" evidence="10">
    <location>
        <position position="242"/>
    </location>
</feature>
<dbReference type="PANTHER" id="PTHR30349">
    <property type="entry name" value="PHAGE INTEGRASE-RELATED"/>
    <property type="match status" value="1"/>
</dbReference>
<evidence type="ECO:0000256" key="4">
    <source>
        <dbReference type="ARBA" id="ARBA00022618"/>
    </source>
</evidence>
<evidence type="ECO:0000259" key="13">
    <source>
        <dbReference type="PROSITE" id="PS51900"/>
    </source>
</evidence>
<dbReference type="InterPro" id="IPR002104">
    <property type="entry name" value="Integrase_catalytic"/>
</dbReference>
<dbReference type="GO" id="GO:0051301">
    <property type="term" value="P:cell division"/>
    <property type="evidence" value="ECO:0007669"/>
    <property type="project" value="UniProtKB-UniRule"/>
</dbReference>
<dbReference type="InterPro" id="IPR050090">
    <property type="entry name" value="Tyrosine_recombinase_XerCD"/>
</dbReference>
<dbReference type="Gene3D" id="1.10.150.130">
    <property type="match status" value="1"/>
</dbReference>
<comment type="subcellular location">
    <subcellularLocation>
        <location evidence="1 10">Cytoplasm</location>
    </subcellularLocation>
</comment>
<keyword evidence="7 10" id="KW-0238">DNA-binding</keyword>
<dbReference type="GO" id="GO:0009037">
    <property type="term" value="F:tyrosine-based site-specific recombinase activity"/>
    <property type="evidence" value="ECO:0007669"/>
    <property type="project" value="UniProtKB-UniRule"/>
</dbReference>
<dbReference type="RefSeq" id="WP_072909708.1">
    <property type="nucleotide sequence ID" value="NZ_FQZT01000016.1"/>
</dbReference>
<dbReference type="InterPro" id="IPR023009">
    <property type="entry name" value="Tyrosine_recombinase_XerC/XerD"/>
</dbReference>
<dbReference type="HAMAP" id="MF_01808">
    <property type="entry name" value="Recomb_XerC_XerD"/>
    <property type="match status" value="1"/>
</dbReference>
<dbReference type="InterPro" id="IPR011931">
    <property type="entry name" value="Recomb_XerC"/>
</dbReference>
<keyword evidence="5 10" id="KW-0159">Chromosome partition</keyword>
<evidence type="ECO:0000256" key="6">
    <source>
        <dbReference type="ARBA" id="ARBA00022908"/>
    </source>
</evidence>
<dbReference type="GO" id="GO:0007059">
    <property type="term" value="P:chromosome segregation"/>
    <property type="evidence" value="ECO:0007669"/>
    <property type="project" value="UniProtKB-UniRule"/>
</dbReference>
<feature type="active site" evidence="10">
    <location>
        <position position="151"/>
    </location>
</feature>
<feature type="domain" description="Core-binding (CB)" evidence="13">
    <location>
        <begin position="1"/>
        <end position="89"/>
    </location>
</feature>
<keyword evidence="6 10" id="KW-0229">DNA integration</keyword>
<evidence type="ECO:0000256" key="7">
    <source>
        <dbReference type="ARBA" id="ARBA00023125"/>
    </source>
</evidence>
<keyword evidence="8 10" id="KW-0233">DNA recombination</keyword>
<dbReference type="AlphaFoldDB" id="A0A1M6M588"/>
<dbReference type="CDD" id="cd00798">
    <property type="entry name" value="INT_XerDC_C"/>
    <property type="match status" value="1"/>
</dbReference>
<feature type="active site" description="O-(3'-phospho-DNA)-tyrosine intermediate" evidence="10">
    <location>
        <position position="277"/>
    </location>
</feature>
<feature type="active site" evidence="10">
    <location>
        <position position="175"/>
    </location>
</feature>
<dbReference type="Proteomes" id="UP000184171">
    <property type="component" value="Unassembled WGS sequence"/>
</dbReference>
<dbReference type="Pfam" id="PF02899">
    <property type="entry name" value="Phage_int_SAM_1"/>
    <property type="match status" value="1"/>
</dbReference>
<feature type="active site" evidence="10">
    <location>
        <position position="245"/>
    </location>
</feature>
<dbReference type="NCBIfam" id="TIGR02224">
    <property type="entry name" value="recomb_XerC"/>
    <property type="match status" value="1"/>
</dbReference>
<dbReference type="GO" id="GO:0006313">
    <property type="term" value="P:DNA transposition"/>
    <property type="evidence" value="ECO:0007669"/>
    <property type="project" value="UniProtKB-UniRule"/>
</dbReference>
<dbReference type="Pfam" id="PF00589">
    <property type="entry name" value="Phage_integrase"/>
    <property type="match status" value="1"/>
</dbReference>
<dbReference type="NCBIfam" id="NF001399">
    <property type="entry name" value="PRK00283.1"/>
    <property type="match status" value="1"/>
</dbReference>
<feature type="domain" description="Tyr recombinase" evidence="12">
    <location>
        <begin position="110"/>
        <end position="290"/>
    </location>
</feature>
<dbReference type="PROSITE" id="PS51900">
    <property type="entry name" value="CB"/>
    <property type="match status" value="1"/>
</dbReference>
<dbReference type="InterPro" id="IPR044068">
    <property type="entry name" value="CB"/>
</dbReference>
<keyword evidence="3 10" id="KW-0963">Cytoplasm</keyword>
<comment type="similarity">
    <text evidence="2 10">Belongs to the 'phage' integrase family. XerC subfamily.</text>
</comment>
<keyword evidence="9 10" id="KW-0131">Cell cycle</keyword>
<reference evidence="14 15" key="1">
    <citation type="submission" date="2016-11" db="EMBL/GenBank/DDBJ databases">
        <authorList>
            <person name="Jaros S."/>
            <person name="Januszkiewicz K."/>
            <person name="Wedrychowicz H."/>
        </authorList>
    </citation>
    <scope>NUCLEOTIDE SEQUENCE [LARGE SCALE GENOMIC DNA]</scope>
    <source>
        <strain evidence="14 15">DSM 5091</strain>
    </source>
</reference>
<keyword evidence="4 10" id="KW-0132">Cell division</keyword>
<dbReference type="SUPFAM" id="SSF56349">
    <property type="entry name" value="DNA breaking-rejoining enzymes"/>
    <property type="match status" value="1"/>
</dbReference>
<evidence type="ECO:0000259" key="12">
    <source>
        <dbReference type="PROSITE" id="PS51898"/>
    </source>
</evidence>
<sequence>MEAQLKKFEQHLAVERNLSPRTVEAYLRDLKDFCAFLQQVKLPGPENAWCKQVDLLLLRRYLAQLHDRCGRTSIARKLSSLRVFFRYLVREGDLQASPVDALATPKKQQYLPRVLSAEQAGQLLDAPMSGNLLLVIRDLAIFELIYSCGLRVSELTGLDVGAIDFAGASVRVLGKGGKERQLPIGRTACAALQRYLQERADSQLDEPLFLNHRGGRLTPRSVQRKLKDRLRQLNLPGDVTPHALRHSFATHLLDAGADLRAIQELLGHASLSTTQKYTKVSFSHLTDVYDRAHPRSRKK</sequence>
<gene>
    <name evidence="10" type="primary">xerC</name>
    <name evidence="14" type="ORF">SAMN02745165_03169</name>
</gene>
<evidence type="ECO:0000256" key="8">
    <source>
        <dbReference type="ARBA" id="ARBA00023172"/>
    </source>
</evidence>
<dbReference type="Gene3D" id="1.10.443.10">
    <property type="entry name" value="Intergrase catalytic core"/>
    <property type="match status" value="1"/>
</dbReference>
<accession>A0A1M6M588</accession>
<dbReference type="InterPro" id="IPR013762">
    <property type="entry name" value="Integrase-like_cat_sf"/>
</dbReference>
<evidence type="ECO:0000313" key="14">
    <source>
        <dbReference type="EMBL" id="SHJ78631.1"/>
    </source>
</evidence>
<evidence type="ECO:0000256" key="9">
    <source>
        <dbReference type="ARBA" id="ARBA00023306"/>
    </source>
</evidence>
<dbReference type="InterPro" id="IPR011010">
    <property type="entry name" value="DNA_brk_join_enz"/>
</dbReference>
<dbReference type="GO" id="GO:0005737">
    <property type="term" value="C:cytoplasm"/>
    <property type="evidence" value="ECO:0007669"/>
    <property type="project" value="UniProtKB-SubCell"/>
</dbReference>
<proteinExistence type="inferred from homology"/>
<evidence type="ECO:0000256" key="5">
    <source>
        <dbReference type="ARBA" id="ARBA00022829"/>
    </source>
</evidence>
<feature type="active site" evidence="10">
    <location>
        <position position="268"/>
    </location>
</feature>
<dbReference type="EMBL" id="FQZT01000016">
    <property type="protein sequence ID" value="SHJ78631.1"/>
    <property type="molecule type" value="Genomic_DNA"/>
</dbReference>
<dbReference type="OrthoDB" id="9801717at2"/>
<comment type="subunit">
    <text evidence="10">Forms a cyclic heterotetrameric complex composed of two molecules of XerC and two molecules of XerD.</text>
</comment>
<protein>
    <recommendedName>
        <fullName evidence="10 11">Tyrosine recombinase XerC</fullName>
    </recommendedName>
</protein>
<dbReference type="PROSITE" id="PS51898">
    <property type="entry name" value="TYR_RECOMBINASE"/>
    <property type="match status" value="1"/>
</dbReference>
<evidence type="ECO:0000256" key="11">
    <source>
        <dbReference type="NCBIfam" id="TIGR02224"/>
    </source>
</evidence>
<evidence type="ECO:0000256" key="1">
    <source>
        <dbReference type="ARBA" id="ARBA00004496"/>
    </source>
</evidence>